<evidence type="ECO:0000256" key="1">
    <source>
        <dbReference type="SAM" id="MobiDB-lite"/>
    </source>
</evidence>
<feature type="signal peptide" evidence="2">
    <location>
        <begin position="1"/>
        <end position="22"/>
    </location>
</feature>
<dbReference type="EMBL" id="VXIV02001490">
    <property type="protein sequence ID" value="KAF6032660.1"/>
    <property type="molecule type" value="Genomic_DNA"/>
</dbReference>
<evidence type="ECO:0000256" key="2">
    <source>
        <dbReference type="SAM" id="SignalP"/>
    </source>
</evidence>
<organism evidence="3 4">
    <name type="scientific">Bugula neritina</name>
    <name type="common">Brown bryozoan</name>
    <name type="synonym">Sertularia neritina</name>
    <dbReference type="NCBI Taxonomy" id="10212"/>
    <lineage>
        <taxon>Eukaryota</taxon>
        <taxon>Metazoa</taxon>
        <taxon>Spiralia</taxon>
        <taxon>Lophotrochozoa</taxon>
        <taxon>Bryozoa</taxon>
        <taxon>Gymnolaemata</taxon>
        <taxon>Cheilostomatida</taxon>
        <taxon>Flustrina</taxon>
        <taxon>Buguloidea</taxon>
        <taxon>Bugulidae</taxon>
        <taxon>Bugula</taxon>
    </lineage>
</organism>
<keyword evidence="4" id="KW-1185">Reference proteome</keyword>
<feature type="region of interest" description="Disordered" evidence="1">
    <location>
        <begin position="148"/>
        <end position="222"/>
    </location>
</feature>
<feature type="region of interest" description="Disordered" evidence="1">
    <location>
        <begin position="59"/>
        <end position="129"/>
    </location>
</feature>
<dbReference type="AlphaFoldDB" id="A0A7J7K1Y8"/>
<feature type="chain" id="PRO_5029765247" evidence="2">
    <location>
        <begin position="23"/>
        <end position="399"/>
    </location>
</feature>
<name>A0A7J7K1Y8_BUGNE</name>
<gene>
    <name evidence="3" type="ORF">EB796_009001</name>
</gene>
<feature type="compositionally biased region" description="Low complexity" evidence="1">
    <location>
        <begin position="255"/>
        <end position="278"/>
    </location>
</feature>
<evidence type="ECO:0000313" key="3">
    <source>
        <dbReference type="EMBL" id="KAF6032660.1"/>
    </source>
</evidence>
<reference evidence="3" key="1">
    <citation type="submission" date="2020-06" db="EMBL/GenBank/DDBJ databases">
        <title>Draft genome of Bugula neritina, a colonial animal packing powerful symbionts and potential medicines.</title>
        <authorList>
            <person name="Rayko M."/>
        </authorList>
    </citation>
    <scope>NUCLEOTIDE SEQUENCE [LARGE SCALE GENOMIC DNA]</scope>
    <source>
        <strain evidence="3">Kwan_BN1</strain>
    </source>
</reference>
<protein>
    <submittedName>
        <fullName evidence="3">Uncharacterized protein</fullName>
    </submittedName>
</protein>
<evidence type="ECO:0000313" key="4">
    <source>
        <dbReference type="Proteomes" id="UP000593567"/>
    </source>
</evidence>
<dbReference type="Proteomes" id="UP000593567">
    <property type="component" value="Unassembled WGS sequence"/>
</dbReference>
<feature type="compositionally biased region" description="Basic and acidic residues" evidence="1">
    <location>
        <begin position="59"/>
        <end position="70"/>
    </location>
</feature>
<feature type="compositionally biased region" description="Low complexity" evidence="1">
    <location>
        <begin position="285"/>
        <end position="301"/>
    </location>
</feature>
<keyword evidence="2" id="KW-0732">Signal</keyword>
<proteinExistence type="predicted"/>
<sequence length="399" mass="42791">MACTKLLLVLVALMALTSICLSASISGPNGEVQLNNEQAHQPDGELREYLVDLATDLKDSQRGKASDHHSQRSQAKHVPVSPSPTPAPKPHPTPKPQPAPEPRPAPVAQNSQSEGNGCGNGRHNSGANNGNGNIGDCNGNNNGGNNNGNFNHGSNNGNNNGQNNMNFNNGGNNHQEPNNNHNNNQNSNNNNNNNNGNNHNNNNDNSINNNNHNNGMNLPPVQPIEPEVETVFEEPISKSPATEEKNFEPQTRGPSNGNGENNTGNNNGQGNSGVNNGNNNGGSNNGNFNQGSNNGNNNGNSFMPTDVNNDGGHKMAEQSQHVQLDQCSPNDGINNHLTYTVVLDNVCKSYDIRHSSEADTARIDNLNLQHCPEGELFDTDFCRCRYARHVKFLDTCSSQ</sequence>
<feature type="region of interest" description="Disordered" evidence="1">
    <location>
        <begin position="237"/>
        <end position="321"/>
    </location>
</feature>
<feature type="compositionally biased region" description="Pro residues" evidence="1">
    <location>
        <begin position="81"/>
        <end position="105"/>
    </location>
</feature>
<feature type="compositionally biased region" description="Low complexity" evidence="1">
    <location>
        <begin position="148"/>
        <end position="217"/>
    </location>
</feature>
<accession>A0A7J7K1Y8</accession>
<comment type="caution">
    <text evidence="3">The sequence shown here is derived from an EMBL/GenBank/DDBJ whole genome shotgun (WGS) entry which is preliminary data.</text>
</comment>